<dbReference type="AlphaFoldDB" id="A0A5C8Z5U4"/>
<feature type="region of interest" description="Disordered" evidence="1">
    <location>
        <begin position="52"/>
        <end position="80"/>
    </location>
</feature>
<evidence type="ECO:0000256" key="1">
    <source>
        <dbReference type="SAM" id="MobiDB-lite"/>
    </source>
</evidence>
<dbReference type="Proteomes" id="UP000321234">
    <property type="component" value="Unassembled WGS sequence"/>
</dbReference>
<dbReference type="EMBL" id="VKAC01000013">
    <property type="protein sequence ID" value="TXR52558.1"/>
    <property type="molecule type" value="Genomic_DNA"/>
</dbReference>
<evidence type="ECO:0000313" key="2">
    <source>
        <dbReference type="EMBL" id="TXR52558.1"/>
    </source>
</evidence>
<reference evidence="2 3" key="1">
    <citation type="submission" date="2019-07" db="EMBL/GenBank/DDBJ databases">
        <title>Quadrisphaera sp. strain DD2A genome sequencing and assembly.</title>
        <authorList>
            <person name="Kim I."/>
        </authorList>
    </citation>
    <scope>NUCLEOTIDE SEQUENCE [LARGE SCALE GENOMIC DNA]</scope>
    <source>
        <strain evidence="2 3">DD2A</strain>
    </source>
</reference>
<keyword evidence="3" id="KW-1185">Reference proteome</keyword>
<proteinExistence type="predicted"/>
<sequence>MSFMRRVFGRLDRAVGSVEQNLKAVYGGAQVDEQQAGTQAARAEHRLSGVQGQYEMHKDATGRTYLVSKPPARDDARDEG</sequence>
<name>A0A5C8Z5U4_9ACTN</name>
<dbReference type="OrthoDB" id="9916332at2"/>
<comment type="caution">
    <text evidence="2">The sequence shown here is derived from an EMBL/GenBank/DDBJ whole genome shotgun (WGS) entry which is preliminary data.</text>
</comment>
<dbReference type="RefSeq" id="WP_147927988.1">
    <property type="nucleotide sequence ID" value="NZ_VKAC01000013.1"/>
</dbReference>
<accession>A0A5C8Z5U4</accession>
<organism evidence="2 3">
    <name type="scientific">Quadrisphaera setariae</name>
    <dbReference type="NCBI Taxonomy" id="2593304"/>
    <lineage>
        <taxon>Bacteria</taxon>
        <taxon>Bacillati</taxon>
        <taxon>Actinomycetota</taxon>
        <taxon>Actinomycetes</taxon>
        <taxon>Kineosporiales</taxon>
        <taxon>Kineosporiaceae</taxon>
        <taxon>Quadrisphaera</taxon>
    </lineage>
</organism>
<evidence type="ECO:0000313" key="3">
    <source>
        <dbReference type="Proteomes" id="UP000321234"/>
    </source>
</evidence>
<protein>
    <submittedName>
        <fullName evidence="2">Uncharacterized protein</fullName>
    </submittedName>
</protein>
<feature type="compositionally biased region" description="Basic and acidic residues" evidence="1">
    <location>
        <begin position="71"/>
        <end position="80"/>
    </location>
</feature>
<gene>
    <name evidence="2" type="ORF">FMM08_19135</name>
</gene>